<feature type="compositionally biased region" description="Polar residues" evidence="3">
    <location>
        <begin position="456"/>
        <end position="483"/>
    </location>
</feature>
<evidence type="ECO:0000313" key="4">
    <source>
        <dbReference type="EMBL" id="WAR11623.1"/>
    </source>
</evidence>
<feature type="compositionally biased region" description="Polar residues" evidence="3">
    <location>
        <begin position="548"/>
        <end position="583"/>
    </location>
</feature>
<feature type="region of interest" description="Disordered" evidence="3">
    <location>
        <begin position="276"/>
        <end position="310"/>
    </location>
</feature>
<dbReference type="InterPro" id="IPR036770">
    <property type="entry name" value="Ankyrin_rpt-contain_sf"/>
</dbReference>
<dbReference type="Pfam" id="PF12796">
    <property type="entry name" value="Ank_2"/>
    <property type="match status" value="2"/>
</dbReference>
<sequence>MLDHSDLINEMNNVEKMTTPERLKHAKKRRLQQLKGYANYEKQLEKDKNKKNKQAQSLKRAQKKKGRVKFIHNVMLLEAAARNDIEEVRKLLRGGVVPDVTNEDGLTALHQCCIDDSEEMLRLLLEFGANVNAHDSEMWTPLHAAATCGITQEEIDDKRLETERQMLTDMEKIAAKGGNLEFRDIHWATPLHIAAANGYLEVVEFLLNQHVSLEARDEDGWLPIHAAACWLQPEVIELLVKSGCEIDAKTRTGETPFDLAEDPDVKQKILDLKDELESHRASRSKDHIRNRRTISTRGASIRRTSMRTEKKPLFKKEAQEEAKHFGMISVDQESLNHIDDDENVPATNIDDVRISIIDDEPEKHQKETSEKQTRTDRVDSVKQNKPGPSAQSNTGKPGSKPRDSEHERLSQTRQQNGDKTSQAHTRPESQKPKSVESEKRLSDHSKPEPIHIHMVQTDSGNKANSRSPQQERQQPHDANTQRHSATEKQTEHRSHDTTAKKQSTAEKPTEHRSHDTTAQKHTAAEKKTDHRSHDTTSQKHTAEKQTERSQTGNRGSQSPKLASNPQVRQLQGQGTGVSRSGSFQKKRESQRQRMEQTLETVADGNENGRFPTSNSTGTLADLKKQRSEQYKFGTGTEGMVANLFISSLSGDTKRYSSGPQHSPPSKDKVQNGQSPRSNNNNNTSGGQRQPPTFISDSGALRRFSAPTSSPAVGDDDKFKNDCCVIL</sequence>
<keyword evidence="2" id="KW-0040">ANK repeat</keyword>
<name>A0ABY7ENQ7_MYAAR</name>
<feature type="region of interest" description="Disordered" evidence="3">
    <location>
        <begin position="650"/>
        <end position="716"/>
    </location>
</feature>
<accession>A0ABY7ENQ7</accession>
<dbReference type="SMART" id="SM00248">
    <property type="entry name" value="ANK"/>
    <property type="match status" value="4"/>
</dbReference>
<evidence type="ECO:0000256" key="2">
    <source>
        <dbReference type="PROSITE-ProRule" id="PRU00023"/>
    </source>
</evidence>
<gene>
    <name evidence="4" type="ORF">MAR_025803</name>
</gene>
<feature type="compositionally biased region" description="Polar residues" evidence="3">
    <location>
        <begin position="411"/>
        <end position="424"/>
    </location>
</feature>
<feature type="compositionally biased region" description="Basic and acidic residues" evidence="3">
    <location>
        <begin position="361"/>
        <end position="382"/>
    </location>
</feature>
<proteinExistence type="predicted"/>
<dbReference type="PANTHER" id="PTHR24179:SF29">
    <property type="entry name" value="LD46604P"/>
    <property type="match status" value="1"/>
</dbReference>
<organism evidence="4 5">
    <name type="scientific">Mya arenaria</name>
    <name type="common">Soft-shell clam</name>
    <dbReference type="NCBI Taxonomy" id="6604"/>
    <lineage>
        <taxon>Eukaryota</taxon>
        <taxon>Metazoa</taxon>
        <taxon>Spiralia</taxon>
        <taxon>Lophotrochozoa</taxon>
        <taxon>Mollusca</taxon>
        <taxon>Bivalvia</taxon>
        <taxon>Autobranchia</taxon>
        <taxon>Heteroconchia</taxon>
        <taxon>Euheterodonta</taxon>
        <taxon>Imparidentia</taxon>
        <taxon>Neoheterodontei</taxon>
        <taxon>Myida</taxon>
        <taxon>Myoidea</taxon>
        <taxon>Myidae</taxon>
        <taxon>Mya</taxon>
    </lineage>
</organism>
<dbReference type="Gene3D" id="1.25.40.20">
    <property type="entry name" value="Ankyrin repeat-containing domain"/>
    <property type="match status" value="2"/>
</dbReference>
<feature type="region of interest" description="Disordered" evidence="3">
    <location>
        <begin position="44"/>
        <end position="63"/>
    </location>
</feature>
<feature type="repeat" description="ANK" evidence="2">
    <location>
        <begin position="219"/>
        <end position="251"/>
    </location>
</feature>
<keyword evidence="1" id="KW-0677">Repeat</keyword>
<feature type="repeat" description="ANK" evidence="2">
    <location>
        <begin position="186"/>
        <end position="218"/>
    </location>
</feature>
<reference evidence="4" key="1">
    <citation type="submission" date="2022-11" db="EMBL/GenBank/DDBJ databases">
        <title>Centuries of genome instability and evolution in soft-shell clam transmissible cancer (bioRxiv).</title>
        <authorList>
            <person name="Hart S.F.M."/>
            <person name="Yonemitsu M.A."/>
            <person name="Giersch R.M."/>
            <person name="Beal B.F."/>
            <person name="Arriagada G."/>
            <person name="Davis B.W."/>
            <person name="Ostrander E.A."/>
            <person name="Goff S.P."/>
            <person name="Metzger M.J."/>
        </authorList>
    </citation>
    <scope>NUCLEOTIDE SEQUENCE</scope>
    <source>
        <strain evidence="4">MELC-2E11</strain>
        <tissue evidence="4">Siphon/mantle</tissue>
    </source>
</reference>
<dbReference type="SUPFAM" id="SSF48403">
    <property type="entry name" value="Ankyrin repeat"/>
    <property type="match status" value="1"/>
</dbReference>
<dbReference type="Proteomes" id="UP001164746">
    <property type="component" value="Chromosome 8"/>
</dbReference>
<feature type="compositionally biased region" description="Basic and acidic residues" evidence="3">
    <location>
        <begin position="400"/>
        <end position="410"/>
    </location>
</feature>
<feature type="repeat" description="ANK" evidence="2">
    <location>
        <begin position="104"/>
        <end position="136"/>
    </location>
</feature>
<feature type="region of interest" description="Disordered" evidence="3">
    <location>
        <begin position="1"/>
        <end position="26"/>
    </location>
</feature>
<dbReference type="InterPro" id="IPR002110">
    <property type="entry name" value="Ankyrin_rpt"/>
</dbReference>
<feature type="compositionally biased region" description="Low complexity" evidence="3">
    <location>
        <begin position="670"/>
        <end position="687"/>
    </location>
</feature>
<feature type="compositionally biased region" description="Basic and acidic residues" evidence="3">
    <location>
        <begin position="484"/>
        <end position="547"/>
    </location>
</feature>
<evidence type="ECO:0000256" key="3">
    <source>
        <dbReference type="SAM" id="MobiDB-lite"/>
    </source>
</evidence>
<feature type="compositionally biased region" description="Basic and acidic residues" evidence="3">
    <location>
        <begin position="585"/>
        <end position="596"/>
    </location>
</feature>
<dbReference type="EMBL" id="CP111019">
    <property type="protein sequence ID" value="WAR11623.1"/>
    <property type="molecule type" value="Genomic_DNA"/>
</dbReference>
<dbReference type="PRINTS" id="PR01415">
    <property type="entry name" value="ANKYRIN"/>
</dbReference>
<feature type="region of interest" description="Disordered" evidence="3">
    <location>
        <begin position="333"/>
        <end position="623"/>
    </location>
</feature>
<dbReference type="PROSITE" id="PS50088">
    <property type="entry name" value="ANK_REPEAT"/>
    <property type="match status" value="3"/>
</dbReference>
<evidence type="ECO:0000256" key="1">
    <source>
        <dbReference type="ARBA" id="ARBA00022737"/>
    </source>
</evidence>
<protein>
    <submittedName>
        <fullName evidence="4">PP16A-like protein</fullName>
    </submittedName>
</protein>
<feature type="compositionally biased region" description="Basic and acidic residues" evidence="3">
    <location>
        <begin position="276"/>
        <end position="287"/>
    </location>
</feature>
<feature type="compositionally biased region" description="Polar residues" evidence="3">
    <location>
        <begin position="650"/>
        <end position="660"/>
    </location>
</feature>
<dbReference type="PANTHER" id="PTHR24179">
    <property type="entry name" value="PROTEIN PHOSPHATASE 1 REGULATORY SUBUNIT 12"/>
    <property type="match status" value="1"/>
</dbReference>
<dbReference type="PROSITE" id="PS50297">
    <property type="entry name" value="ANK_REP_REGION"/>
    <property type="match status" value="3"/>
</dbReference>
<dbReference type="InterPro" id="IPR051226">
    <property type="entry name" value="PP1_Regulatory_Subunit"/>
</dbReference>
<evidence type="ECO:0000313" key="5">
    <source>
        <dbReference type="Proteomes" id="UP001164746"/>
    </source>
</evidence>
<feature type="compositionally biased region" description="Basic and acidic residues" evidence="3">
    <location>
        <begin position="425"/>
        <end position="451"/>
    </location>
</feature>
<keyword evidence="5" id="KW-1185">Reference proteome</keyword>